<dbReference type="SUPFAM" id="SSF56112">
    <property type="entry name" value="Protein kinase-like (PK-like)"/>
    <property type="match status" value="1"/>
</dbReference>
<feature type="compositionally biased region" description="Low complexity" evidence="6">
    <location>
        <begin position="527"/>
        <end position="537"/>
    </location>
</feature>
<dbReference type="InterPro" id="IPR000719">
    <property type="entry name" value="Prot_kinase_dom"/>
</dbReference>
<proteinExistence type="predicted"/>
<evidence type="ECO:0000256" key="2">
    <source>
        <dbReference type="ARBA" id="ARBA00022679"/>
    </source>
</evidence>
<dbReference type="InterPro" id="IPR011009">
    <property type="entry name" value="Kinase-like_dom_sf"/>
</dbReference>
<keyword evidence="5" id="KW-0067">ATP-binding</keyword>
<dbReference type="GO" id="GO:0004714">
    <property type="term" value="F:transmembrane receptor protein tyrosine kinase activity"/>
    <property type="evidence" value="ECO:0007669"/>
    <property type="project" value="InterPro"/>
</dbReference>
<dbReference type="GO" id="GO:0030246">
    <property type="term" value="F:carbohydrate binding"/>
    <property type="evidence" value="ECO:0007669"/>
    <property type="project" value="UniProtKB-KW"/>
</dbReference>
<evidence type="ECO:0000256" key="1">
    <source>
        <dbReference type="ARBA" id="ARBA00022527"/>
    </source>
</evidence>
<dbReference type="InterPro" id="IPR001245">
    <property type="entry name" value="Ser-Thr/Tyr_kinase_cat_dom"/>
</dbReference>
<keyword evidence="4 8" id="KW-0418">Kinase</keyword>
<protein>
    <submittedName>
        <fullName evidence="8">Kinase-like domain,concanavalin A-like lectin/glucanase domain protein</fullName>
    </submittedName>
</protein>
<reference evidence="8" key="1">
    <citation type="journal article" date="2019" name="Sci. Rep.">
        <title>Draft genome of Tanacetum cinerariifolium, the natural source of mosquito coil.</title>
        <authorList>
            <person name="Yamashiro T."/>
            <person name="Shiraishi A."/>
            <person name="Satake H."/>
            <person name="Nakayama K."/>
        </authorList>
    </citation>
    <scope>NUCLEOTIDE SEQUENCE</scope>
</reference>
<feature type="region of interest" description="Disordered" evidence="6">
    <location>
        <begin position="470"/>
        <end position="494"/>
    </location>
</feature>
<organism evidence="8">
    <name type="scientific">Tanacetum cinerariifolium</name>
    <name type="common">Dalmatian daisy</name>
    <name type="synonym">Chrysanthemum cinerariifolium</name>
    <dbReference type="NCBI Taxonomy" id="118510"/>
    <lineage>
        <taxon>Eukaryota</taxon>
        <taxon>Viridiplantae</taxon>
        <taxon>Streptophyta</taxon>
        <taxon>Embryophyta</taxon>
        <taxon>Tracheophyta</taxon>
        <taxon>Spermatophyta</taxon>
        <taxon>Magnoliopsida</taxon>
        <taxon>eudicotyledons</taxon>
        <taxon>Gunneridae</taxon>
        <taxon>Pentapetalae</taxon>
        <taxon>asterids</taxon>
        <taxon>campanulids</taxon>
        <taxon>Asterales</taxon>
        <taxon>Asteraceae</taxon>
        <taxon>Asteroideae</taxon>
        <taxon>Anthemideae</taxon>
        <taxon>Anthemidinae</taxon>
        <taxon>Tanacetum</taxon>
    </lineage>
</organism>
<feature type="region of interest" description="Disordered" evidence="6">
    <location>
        <begin position="516"/>
        <end position="550"/>
    </location>
</feature>
<evidence type="ECO:0000256" key="6">
    <source>
        <dbReference type="SAM" id="MobiDB-lite"/>
    </source>
</evidence>
<dbReference type="FunFam" id="3.30.200.20:FF:000039">
    <property type="entry name" value="receptor-like protein kinase FERONIA"/>
    <property type="match status" value="1"/>
</dbReference>
<evidence type="ECO:0000256" key="4">
    <source>
        <dbReference type="ARBA" id="ARBA00022777"/>
    </source>
</evidence>
<dbReference type="InterPro" id="IPR045272">
    <property type="entry name" value="ANXUR1/2-like"/>
</dbReference>
<dbReference type="GO" id="GO:0005524">
    <property type="term" value="F:ATP binding"/>
    <property type="evidence" value="ECO:0007669"/>
    <property type="project" value="UniProtKB-KW"/>
</dbReference>
<feature type="compositionally biased region" description="Polar residues" evidence="6">
    <location>
        <begin position="541"/>
        <end position="550"/>
    </location>
</feature>
<dbReference type="EMBL" id="BKCJ010006366">
    <property type="protein sequence ID" value="GEU71765.1"/>
    <property type="molecule type" value="Genomic_DNA"/>
</dbReference>
<keyword evidence="1" id="KW-0723">Serine/threonine-protein kinase</keyword>
<dbReference type="PROSITE" id="PS50011">
    <property type="entry name" value="PROTEIN_KINASE_DOM"/>
    <property type="match status" value="1"/>
</dbReference>
<dbReference type="Gene3D" id="3.30.200.20">
    <property type="entry name" value="Phosphorylase Kinase, domain 1"/>
    <property type="match status" value="1"/>
</dbReference>
<dbReference type="AlphaFoldDB" id="A0A6L2MHS1"/>
<dbReference type="Gene3D" id="1.10.510.10">
    <property type="entry name" value="Transferase(Phosphotransferase) domain 1"/>
    <property type="match status" value="1"/>
</dbReference>
<feature type="domain" description="Protein kinase" evidence="7">
    <location>
        <begin position="25"/>
        <end position="299"/>
    </location>
</feature>
<evidence type="ECO:0000313" key="8">
    <source>
        <dbReference type="EMBL" id="GEU71765.1"/>
    </source>
</evidence>
<comment type="caution">
    <text evidence="8">The sequence shown here is derived from an EMBL/GenBank/DDBJ whole genome shotgun (WGS) entry which is preliminary data.</text>
</comment>
<feature type="compositionally biased region" description="Polar residues" evidence="6">
    <location>
        <begin position="291"/>
        <end position="300"/>
    </location>
</feature>
<feature type="region of interest" description="Disordered" evidence="6">
    <location>
        <begin position="273"/>
        <end position="330"/>
    </location>
</feature>
<name>A0A6L2MHS1_TANCI</name>
<keyword evidence="2" id="KW-0808">Transferase</keyword>
<dbReference type="PANTHER" id="PTHR27003:SF383">
    <property type="entry name" value="TYROSINE-PROTEIN KINASE, NON-RECEPTOR JAK_TYK2-RELATED"/>
    <property type="match status" value="1"/>
</dbReference>
<gene>
    <name evidence="8" type="ORF">Tci_043743</name>
</gene>
<sequence>MASTITEFADLQIPLEDIVKATNNFADENIIGRGGFGYVYEGKLLVSGKLLDISARRLDRSHGQGDVEFWTEISMLSSLKHQLIVFMIGFCDEKSEKVIIYRYYANGSLSMHLTDPTFTWSEKFKICATVAEAIDYIHTPDKERSYRVIHHAISSSTILLDKDWEPYLSGFEYSIKHSVDRKNQTLLSEAIDTRGYIDPAIEKTGGVTHKSDVYSFGVVLFKVLCGRRAFIPNEDNRFLAQLAKSHYENEVERSQRPNIELVRSNLIQAHTTQRRYEETDVLSNGEKNEAEQTTQSSYLLSNGKKDETEQTTQTLGDADESVSSNHSKFPNQTSIYTPTAAYVTHLYGTSPRQEYMLEFTSEYGISEALHLKLPGPGERIVDFPEGKVGWMSFSKRPGKNTPQCYTKPLDSLKTGTTDSSGWTEDMDLFNLIRAPNPTKVKTGTRRRAAHEVPLLTVTASRVIEMEDPAVATDSSGEAVAPEVPPPENMTTTGVAPEAGQMEGMAATSPHVIKERRKRGDDGFDTNAPPKGAAAAGDPKSENTSFTSMVRSSESIYQPEWGVTNDCRLDAPEACQDLVDHIAPPGYFSEPRHLHNDDFLKQYNVNLARQVAMGSQLRLRFEQEAKLLKKSVAQVARRDKRIQVRENEIKNLETLVEAETDMKKTAEGKSVELSKDLKNLRVLFSDLQVSNDRLSQQVSTLQAQVTGEEKLKAAFEEFKQYEDNRVEKRCTEMDARLDALSIDFDEELYPHILTAIAGRRWVIGHGLRLAVMKCGESTELRQVFADVVSAWIAKGMSEGLKYGVEHGKANLSLEAIEAYDPEAEAKYITALHALKDLKYPIVDQLESLKDAPMDVIMASLHLDSDTGEDAPQWIRELRPSSSQLKIPVYPEVRDPTDPWACKEEILLADAIAANVSRAKKKKCRVVCRTHGVGSSHHARFDGVSVSVPTVAP</sequence>
<keyword evidence="8" id="KW-0430">Lectin</keyword>
<evidence type="ECO:0000256" key="5">
    <source>
        <dbReference type="ARBA" id="ARBA00022840"/>
    </source>
</evidence>
<dbReference type="PANTHER" id="PTHR27003">
    <property type="entry name" value="OS07G0166700 PROTEIN"/>
    <property type="match status" value="1"/>
</dbReference>
<dbReference type="GO" id="GO:0005886">
    <property type="term" value="C:plasma membrane"/>
    <property type="evidence" value="ECO:0007669"/>
    <property type="project" value="TreeGrafter"/>
</dbReference>
<dbReference type="Pfam" id="PF07714">
    <property type="entry name" value="PK_Tyr_Ser-Thr"/>
    <property type="match status" value="1"/>
</dbReference>
<evidence type="ECO:0000259" key="7">
    <source>
        <dbReference type="PROSITE" id="PS50011"/>
    </source>
</evidence>
<feature type="compositionally biased region" description="Polar residues" evidence="6">
    <location>
        <begin position="310"/>
        <end position="330"/>
    </location>
</feature>
<keyword evidence="3" id="KW-0547">Nucleotide-binding</keyword>
<evidence type="ECO:0000256" key="3">
    <source>
        <dbReference type="ARBA" id="ARBA00022741"/>
    </source>
</evidence>
<accession>A0A6L2MHS1</accession>
<dbReference type="GO" id="GO:0004674">
    <property type="term" value="F:protein serine/threonine kinase activity"/>
    <property type="evidence" value="ECO:0007669"/>
    <property type="project" value="UniProtKB-KW"/>
</dbReference>
<dbReference type="GO" id="GO:0009506">
    <property type="term" value="C:plasmodesma"/>
    <property type="evidence" value="ECO:0007669"/>
    <property type="project" value="TreeGrafter"/>
</dbReference>